<accession>A0A6M3L6L0</accession>
<sequence>MKKLEAEIICKNKENSFDIIADENSVQVNIQFDGLCEWRVIITDNFVEVININTGINNKTYLKED</sequence>
<organism evidence="1">
    <name type="scientific">viral metagenome</name>
    <dbReference type="NCBI Taxonomy" id="1070528"/>
    <lineage>
        <taxon>unclassified sequences</taxon>
        <taxon>metagenomes</taxon>
        <taxon>organismal metagenomes</taxon>
    </lineage>
</organism>
<name>A0A6M3L6L0_9ZZZZ</name>
<reference evidence="1" key="1">
    <citation type="submission" date="2020-03" db="EMBL/GenBank/DDBJ databases">
        <title>The deep terrestrial virosphere.</title>
        <authorList>
            <person name="Holmfeldt K."/>
            <person name="Nilsson E."/>
            <person name="Simone D."/>
            <person name="Lopez-Fernandez M."/>
            <person name="Wu X."/>
            <person name="de Brujin I."/>
            <person name="Lundin D."/>
            <person name="Andersson A."/>
            <person name="Bertilsson S."/>
            <person name="Dopson M."/>
        </authorList>
    </citation>
    <scope>NUCLEOTIDE SEQUENCE</scope>
    <source>
        <strain evidence="1">MM415B02352</strain>
    </source>
</reference>
<proteinExistence type="predicted"/>
<gene>
    <name evidence="1" type="ORF">MM415B02352_0007</name>
</gene>
<dbReference type="EMBL" id="MT142921">
    <property type="protein sequence ID" value="QJA90547.1"/>
    <property type="molecule type" value="Genomic_DNA"/>
</dbReference>
<protein>
    <submittedName>
        <fullName evidence="1">Uncharacterized protein</fullName>
    </submittedName>
</protein>
<dbReference type="AlphaFoldDB" id="A0A6M3L6L0"/>
<evidence type="ECO:0000313" key="1">
    <source>
        <dbReference type="EMBL" id="QJA90547.1"/>
    </source>
</evidence>